<comment type="caution">
    <text evidence="2">The sequence shown here is derived from an EMBL/GenBank/DDBJ whole genome shotgun (WGS) entry which is preliminary data.</text>
</comment>
<sequence length="171" mass="19039">MIRIFFLSTVVTSLISINASAQQKPVKSNEEVVTAIRTEFKRINALPLNKEQFKYESEGCVEGGNVQYFFDKKEIVKVVESGSMGDGSWTTEFYYQSGKLIFCYEKAVGSSADGQESKIEHRVYVKGNEVVKYMEDQKVIAADAEATKKLATADKLLKAYGTKNFAGALCE</sequence>
<proteinExistence type="predicted"/>
<feature type="chain" id="PRO_5029735459" evidence="1">
    <location>
        <begin position="22"/>
        <end position="171"/>
    </location>
</feature>
<evidence type="ECO:0000313" key="2">
    <source>
        <dbReference type="EMBL" id="MVT10253.1"/>
    </source>
</evidence>
<dbReference type="Proteomes" id="UP000461730">
    <property type="component" value="Unassembled WGS sequence"/>
</dbReference>
<protein>
    <submittedName>
        <fullName evidence="2">Uncharacterized protein</fullName>
    </submittedName>
</protein>
<reference evidence="2 3" key="1">
    <citation type="submission" date="2019-12" db="EMBL/GenBank/DDBJ databases">
        <title>Chitinophaga sp. strain ysch24 (GDMCC 1.1355), whole genome shotgun sequence.</title>
        <authorList>
            <person name="Zhang X."/>
        </authorList>
    </citation>
    <scope>NUCLEOTIDE SEQUENCE [LARGE SCALE GENOMIC DNA]</scope>
    <source>
        <strain evidence="3">ysch24</strain>
    </source>
</reference>
<dbReference type="EMBL" id="WRXN01000008">
    <property type="protein sequence ID" value="MVT10253.1"/>
    <property type="molecule type" value="Genomic_DNA"/>
</dbReference>
<evidence type="ECO:0000313" key="3">
    <source>
        <dbReference type="Proteomes" id="UP000461730"/>
    </source>
</evidence>
<feature type="signal peptide" evidence="1">
    <location>
        <begin position="1"/>
        <end position="21"/>
    </location>
</feature>
<keyword evidence="3" id="KW-1185">Reference proteome</keyword>
<gene>
    <name evidence="2" type="ORF">GO493_18420</name>
</gene>
<dbReference type="RefSeq" id="WP_157307700.1">
    <property type="nucleotide sequence ID" value="NZ_WRXN01000008.1"/>
</dbReference>
<organism evidence="2 3">
    <name type="scientific">Chitinophaga tropicalis</name>
    <dbReference type="NCBI Taxonomy" id="2683588"/>
    <lineage>
        <taxon>Bacteria</taxon>
        <taxon>Pseudomonadati</taxon>
        <taxon>Bacteroidota</taxon>
        <taxon>Chitinophagia</taxon>
        <taxon>Chitinophagales</taxon>
        <taxon>Chitinophagaceae</taxon>
        <taxon>Chitinophaga</taxon>
    </lineage>
</organism>
<dbReference type="AlphaFoldDB" id="A0A7K1U7B6"/>
<keyword evidence="1" id="KW-0732">Signal</keyword>
<evidence type="ECO:0000256" key="1">
    <source>
        <dbReference type="SAM" id="SignalP"/>
    </source>
</evidence>
<accession>A0A7K1U7B6</accession>
<name>A0A7K1U7B6_9BACT</name>